<proteinExistence type="predicted"/>
<evidence type="ECO:0000313" key="2">
    <source>
        <dbReference type="EMBL" id="OSY89378.1"/>
    </source>
</evidence>
<dbReference type="AlphaFoldDB" id="A0A1Y2PI75"/>
<dbReference type="STRING" id="1635173.WH52_01705"/>
<organism evidence="2 3">
    <name type="scientific">Tenacibaculum holothuriorum</name>
    <dbReference type="NCBI Taxonomy" id="1635173"/>
    <lineage>
        <taxon>Bacteria</taxon>
        <taxon>Pseudomonadati</taxon>
        <taxon>Bacteroidota</taxon>
        <taxon>Flavobacteriia</taxon>
        <taxon>Flavobacteriales</taxon>
        <taxon>Flavobacteriaceae</taxon>
        <taxon>Tenacibaculum</taxon>
    </lineage>
</organism>
<dbReference type="InParanoid" id="A0A1Y2PI75"/>
<comment type="caution">
    <text evidence="2">The sequence shown here is derived from an EMBL/GenBank/DDBJ whole genome shotgun (WGS) entry which is preliminary data.</text>
</comment>
<dbReference type="EMBL" id="LAPZ01000001">
    <property type="protein sequence ID" value="OSY89378.1"/>
    <property type="molecule type" value="Genomic_DNA"/>
</dbReference>
<protein>
    <submittedName>
        <fullName evidence="2">Uncharacterized protein</fullName>
    </submittedName>
</protein>
<evidence type="ECO:0000256" key="1">
    <source>
        <dbReference type="SAM" id="Phobius"/>
    </source>
</evidence>
<reference evidence="2 3" key="1">
    <citation type="submission" date="2015-03" db="EMBL/GenBank/DDBJ databases">
        <title>Genome sequence of Tenacibaculum sp. S2-2, isolated from intestinal microbiota of sea cucumber, Apostichopus japonicas.</title>
        <authorList>
            <person name="Shao Z."/>
            <person name="Wang L."/>
            <person name="Li X."/>
        </authorList>
    </citation>
    <scope>NUCLEOTIDE SEQUENCE [LARGE SCALE GENOMIC DNA]</scope>
    <source>
        <strain evidence="2 3">S2-2</strain>
    </source>
</reference>
<keyword evidence="1" id="KW-0472">Membrane</keyword>
<gene>
    <name evidence="2" type="ORF">WH52_01705</name>
</gene>
<name>A0A1Y2PI75_9FLAO</name>
<sequence length="258" mass="29800">MEDNKIDKLIKEKFENRNLQASPSAWERLENSLNESQENTKSGYNYKIIAVAASILLLLSVFIFQKSNNTEEIIPQKEILVEAPKETEIIEDKIEMIEDIEPLKVEEEKTMIASKEIKPIIRKKIKLVENTLPINTAKKDEVIIAKTKNKQVNPIVKDELPVFKKKKRIQVNSNDLLYAVTHSPEEVKTYYAKLKLNREDVLDTIKKQLRLSNLKVNPETILADVERSIENDEFKGDFMQKLKLKISDIALAIADRNK</sequence>
<keyword evidence="1" id="KW-0812">Transmembrane</keyword>
<dbReference type="Proteomes" id="UP000194221">
    <property type="component" value="Unassembled WGS sequence"/>
</dbReference>
<feature type="transmembrane region" description="Helical" evidence="1">
    <location>
        <begin position="44"/>
        <end position="64"/>
    </location>
</feature>
<keyword evidence="1" id="KW-1133">Transmembrane helix</keyword>
<accession>A0A1Y2PI75</accession>
<evidence type="ECO:0000313" key="3">
    <source>
        <dbReference type="Proteomes" id="UP000194221"/>
    </source>
</evidence>
<keyword evidence="3" id="KW-1185">Reference proteome</keyword>